<proteinExistence type="predicted"/>
<dbReference type="EMBL" id="JANPWB010000001">
    <property type="protein sequence ID" value="KAJ1216036.1"/>
    <property type="molecule type" value="Genomic_DNA"/>
</dbReference>
<keyword evidence="3" id="KW-1185">Reference proteome</keyword>
<protein>
    <submittedName>
        <fullName evidence="2">Uncharacterized protein</fullName>
    </submittedName>
</protein>
<feature type="region of interest" description="Disordered" evidence="1">
    <location>
        <begin position="123"/>
        <end position="147"/>
    </location>
</feature>
<evidence type="ECO:0000256" key="1">
    <source>
        <dbReference type="SAM" id="MobiDB-lite"/>
    </source>
</evidence>
<feature type="region of interest" description="Disordered" evidence="1">
    <location>
        <begin position="1"/>
        <end position="20"/>
    </location>
</feature>
<reference evidence="2" key="1">
    <citation type="journal article" date="2022" name="bioRxiv">
        <title>Sequencing and chromosome-scale assembly of the giantPleurodeles waltlgenome.</title>
        <authorList>
            <person name="Brown T."/>
            <person name="Elewa A."/>
            <person name="Iarovenko S."/>
            <person name="Subramanian E."/>
            <person name="Araus A.J."/>
            <person name="Petzold A."/>
            <person name="Susuki M."/>
            <person name="Suzuki K.-i.T."/>
            <person name="Hayashi T."/>
            <person name="Toyoda A."/>
            <person name="Oliveira C."/>
            <person name="Osipova E."/>
            <person name="Leigh N.D."/>
            <person name="Simon A."/>
            <person name="Yun M.H."/>
        </authorList>
    </citation>
    <scope>NUCLEOTIDE SEQUENCE</scope>
    <source>
        <strain evidence="2">20211129_DDA</strain>
        <tissue evidence="2">Liver</tissue>
    </source>
</reference>
<name>A0AAV7WT04_PLEWA</name>
<sequence>MSTMSSMTTDRWGGRPSYTLRTHEATGPAIAAPVPTDHLQPPAQQCLLVGSLSPHLCIPGARHPRRPGRTGTTTTTGATVVFTRAPTASEVLRRCPTAHEHTHRHTLRPVFWLLNVGRHLQTPPPLLQPQAQRRCPAGRPHKTERSPGVAHATFCFRGSLFLPVSFAPAGSAPSPGPPPSRAAPRSPLLGCPGVAPAPRHPQGHPASCSLCRDPQRPGAALTRVPPPVRAPGPSLSASKQPQPGATAPHTALSLTDSSLMSHLVAASTSTGFP</sequence>
<dbReference type="Proteomes" id="UP001066276">
    <property type="component" value="Chromosome 1_1"/>
</dbReference>
<comment type="caution">
    <text evidence="2">The sequence shown here is derived from an EMBL/GenBank/DDBJ whole genome shotgun (WGS) entry which is preliminary data.</text>
</comment>
<feature type="region of interest" description="Disordered" evidence="1">
    <location>
        <begin position="169"/>
        <end position="253"/>
    </location>
</feature>
<organism evidence="2 3">
    <name type="scientific">Pleurodeles waltl</name>
    <name type="common">Iberian ribbed newt</name>
    <dbReference type="NCBI Taxonomy" id="8319"/>
    <lineage>
        <taxon>Eukaryota</taxon>
        <taxon>Metazoa</taxon>
        <taxon>Chordata</taxon>
        <taxon>Craniata</taxon>
        <taxon>Vertebrata</taxon>
        <taxon>Euteleostomi</taxon>
        <taxon>Amphibia</taxon>
        <taxon>Batrachia</taxon>
        <taxon>Caudata</taxon>
        <taxon>Salamandroidea</taxon>
        <taxon>Salamandridae</taxon>
        <taxon>Pleurodelinae</taxon>
        <taxon>Pleurodeles</taxon>
    </lineage>
</organism>
<evidence type="ECO:0000313" key="2">
    <source>
        <dbReference type="EMBL" id="KAJ1216036.1"/>
    </source>
</evidence>
<evidence type="ECO:0000313" key="3">
    <source>
        <dbReference type="Proteomes" id="UP001066276"/>
    </source>
</evidence>
<gene>
    <name evidence="2" type="ORF">NDU88_003642</name>
</gene>
<dbReference type="AlphaFoldDB" id="A0AAV7WT04"/>
<accession>A0AAV7WT04</accession>